<feature type="binding site" evidence="6">
    <location>
        <position position="45"/>
    </location>
    <ligand>
        <name>Fe cation</name>
        <dbReference type="ChEBI" id="CHEBI:24875"/>
        <label>1</label>
    </ligand>
</feature>
<dbReference type="GO" id="GO:0042802">
    <property type="term" value="F:identical protein binding"/>
    <property type="evidence" value="ECO:0007669"/>
    <property type="project" value="UniProtKB-ARBA"/>
</dbReference>
<dbReference type="FunFam" id="1.20.1260.10:FF:000001">
    <property type="entry name" value="Non-heme ferritin"/>
    <property type="match status" value="1"/>
</dbReference>
<dbReference type="PANTHER" id="PTHR11431:SF127">
    <property type="entry name" value="BACTERIAL NON-HEME FERRITIN"/>
    <property type="match status" value="1"/>
</dbReference>
<dbReference type="InterPro" id="IPR041719">
    <property type="entry name" value="Ferritin_prok"/>
</dbReference>
<comment type="caution">
    <text evidence="9">The sequence shown here is derived from an EMBL/GenBank/DDBJ whole genome shotgun (WGS) entry which is preliminary data.</text>
</comment>
<reference evidence="9 10" key="1">
    <citation type="submission" date="2018-11" db="EMBL/GenBank/DDBJ databases">
        <title>Genomic Encyclopedia of Type Strains, Phase IV (KMG-IV): sequencing the most valuable type-strain genomes for metagenomic binning, comparative biology and taxonomic classification.</title>
        <authorList>
            <person name="Goeker M."/>
        </authorList>
    </citation>
    <scope>NUCLEOTIDE SEQUENCE [LARGE SCALE GENOMIC DNA]</scope>
    <source>
        <strain evidence="9 10">DSM 22027</strain>
    </source>
</reference>
<evidence type="ECO:0000259" key="8">
    <source>
        <dbReference type="PROSITE" id="PS50905"/>
    </source>
</evidence>
<dbReference type="GO" id="GO:0008199">
    <property type="term" value="F:ferric iron binding"/>
    <property type="evidence" value="ECO:0007669"/>
    <property type="project" value="InterPro"/>
</dbReference>
<dbReference type="InterPro" id="IPR001519">
    <property type="entry name" value="Ferritin"/>
</dbReference>
<name>A0A3N1VQD9_9BACT</name>
<comment type="function">
    <text evidence="7">Iron-storage protein.</text>
</comment>
<dbReference type="PANTHER" id="PTHR11431">
    <property type="entry name" value="FERRITIN"/>
    <property type="match status" value="1"/>
</dbReference>
<feature type="binding site" evidence="6">
    <location>
        <position position="89"/>
    </location>
    <ligand>
        <name>Fe cation</name>
        <dbReference type="ChEBI" id="CHEBI:24875"/>
        <label>1</label>
    </ligand>
</feature>
<dbReference type="InterPro" id="IPR009040">
    <property type="entry name" value="Ferritin-like_diiron"/>
</dbReference>
<dbReference type="EMBL" id="RJVA01000009">
    <property type="protein sequence ID" value="ROR03288.1"/>
    <property type="molecule type" value="Genomic_DNA"/>
</dbReference>
<comment type="catalytic activity">
    <reaction evidence="7">
        <text>4 Fe(2+) + O2 + 6 H2O = 4 iron(III) oxide-hydroxide + 12 H(+)</text>
        <dbReference type="Rhea" id="RHEA:11972"/>
        <dbReference type="ChEBI" id="CHEBI:15377"/>
        <dbReference type="ChEBI" id="CHEBI:15378"/>
        <dbReference type="ChEBI" id="CHEBI:15379"/>
        <dbReference type="ChEBI" id="CHEBI:29033"/>
        <dbReference type="ChEBI" id="CHEBI:78619"/>
        <dbReference type="EC" id="1.16.3.2"/>
    </reaction>
</comment>
<keyword evidence="7" id="KW-0963">Cytoplasm</keyword>
<dbReference type="EC" id="1.16.3.2" evidence="7"/>
<evidence type="ECO:0000256" key="6">
    <source>
        <dbReference type="PIRSR" id="PIRSR601519-1"/>
    </source>
</evidence>
<keyword evidence="2 7" id="KW-0409">Iron storage</keyword>
<comment type="subcellular location">
    <subcellularLocation>
        <location evidence="7">Cytoplasm</location>
    </subcellularLocation>
</comment>
<dbReference type="GO" id="GO:0006879">
    <property type="term" value="P:intracellular iron ion homeostasis"/>
    <property type="evidence" value="ECO:0007669"/>
    <property type="project" value="UniProtKB-KW"/>
</dbReference>
<dbReference type="AlphaFoldDB" id="A0A3N1VQD9"/>
<dbReference type="Gene3D" id="1.20.1260.10">
    <property type="match status" value="1"/>
</dbReference>
<dbReference type="CDD" id="cd01055">
    <property type="entry name" value="Nonheme_Ferritin"/>
    <property type="match status" value="1"/>
</dbReference>
<dbReference type="InterPro" id="IPR012347">
    <property type="entry name" value="Ferritin-like"/>
</dbReference>
<organism evidence="9 10">
    <name type="scientific">Desulfosoma caldarium</name>
    <dbReference type="NCBI Taxonomy" id="610254"/>
    <lineage>
        <taxon>Bacteria</taxon>
        <taxon>Pseudomonadati</taxon>
        <taxon>Thermodesulfobacteriota</taxon>
        <taxon>Syntrophobacteria</taxon>
        <taxon>Syntrophobacterales</taxon>
        <taxon>Syntrophobacteraceae</taxon>
        <taxon>Desulfosoma</taxon>
    </lineage>
</organism>
<evidence type="ECO:0000256" key="5">
    <source>
        <dbReference type="ARBA" id="ARBA00023004"/>
    </source>
</evidence>
<feature type="binding site" evidence="6">
    <location>
        <position position="12"/>
    </location>
    <ligand>
        <name>Fe cation</name>
        <dbReference type="ChEBI" id="CHEBI:24875"/>
        <label>1</label>
    </ligand>
</feature>
<feature type="domain" description="Ferritin-like diiron" evidence="8">
    <location>
        <begin position="1"/>
        <end position="140"/>
    </location>
</feature>
<protein>
    <recommendedName>
        <fullName evidence="7">Ferritin</fullName>
        <ecNumber evidence="7">1.16.3.2</ecNumber>
    </recommendedName>
</protein>
<dbReference type="GO" id="GO:0005829">
    <property type="term" value="C:cytosol"/>
    <property type="evidence" value="ECO:0007669"/>
    <property type="project" value="TreeGrafter"/>
</dbReference>
<keyword evidence="10" id="KW-1185">Reference proteome</keyword>
<evidence type="ECO:0000256" key="2">
    <source>
        <dbReference type="ARBA" id="ARBA00022434"/>
    </source>
</evidence>
<dbReference type="GO" id="GO:0008198">
    <property type="term" value="F:ferrous iron binding"/>
    <property type="evidence" value="ECO:0007669"/>
    <property type="project" value="TreeGrafter"/>
</dbReference>
<evidence type="ECO:0000256" key="1">
    <source>
        <dbReference type="ARBA" id="ARBA00006950"/>
    </source>
</evidence>
<accession>A0A3N1VQD9</accession>
<dbReference type="SUPFAM" id="SSF47240">
    <property type="entry name" value="Ferritin-like"/>
    <property type="match status" value="1"/>
</dbReference>
<keyword evidence="4" id="KW-0560">Oxidoreductase</keyword>
<dbReference type="PROSITE" id="PS50905">
    <property type="entry name" value="FERRITIN_LIKE"/>
    <property type="match status" value="1"/>
</dbReference>
<keyword evidence="5 6" id="KW-0408">Iron</keyword>
<evidence type="ECO:0000313" key="10">
    <source>
        <dbReference type="Proteomes" id="UP000276223"/>
    </source>
</evidence>
<proteinExistence type="inferred from homology"/>
<feature type="binding site" evidence="6">
    <location>
        <position position="48"/>
    </location>
    <ligand>
        <name>Fe cation</name>
        <dbReference type="ChEBI" id="CHEBI:24875"/>
        <label>1</label>
    </ligand>
</feature>
<evidence type="ECO:0000256" key="7">
    <source>
        <dbReference type="RuleBase" id="RU361145"/>
    </source>
</evidence>
<evidence type="ECO:0000256" key="3">
    <source>
        <dbReference type="ARBA" id="ARBA00022723"/>
    </source>
</evidence>
<dbReference type="Proteomes" id="UP000276223">
    <property type="component" value="Unassembled WGS sequence"/>
</dbReference>
<keyword evidence="3 6" id="KW-0479">Metal-binding</keyword>
<dbReference type="GO" id="GO:0004322">
    <property type="term" value="F:ferroxidase activity"/>
    <property type="evidence" value="ECO:0007669"/>
    <property type="project" value="TreeGrafter"/>
</dbReference>
<dbReference type="GO" id="GO:0006826">
    <property type="term" value="P:iron ion transport"/>
    <property type="evidence" value="ECO:0007669"/>
    <property type="project" value="InterPro"/>
</dbReference>
<evidence type="ECO:0000313" key="9">
    <source>
        <dbReference type="EMBL" id="ROR03288.1"/>
    </source>
</evidence>
<gene>
    <name evidence="9" type="ORF">EDC27_0554</name>
</gene>
<sequence>MATALNDQINAELYSSYLYLAMAAYCREVGLNGCARWMEAQALEELSHAVKFYDFVTERGGRVLLRAVEAPPSRWDSPLAMFEHVAEHENKVTGLIHQLVDLAIAERDHATNNFLQWFVSEQVEEEASVGEIVQQMKLMGEAQGGLFMLDKELGQRVFTLPPGTTLVAPAVK</sequence>
<dbReference type="InterPro" id="IPR009078">
    <property type="entry name" value="Ferritin-like_SF"/>
</dbReference>
<comment type="similarity">
    <text evidence="1 7">Belongs to the ferritin family. Prokaryotic subfamily.</text>
</comment>
<dbReference type="InterPro" id="IPR008331">
    <property type="entry name" value="Ferritin_DPS_dom"/>
</dbReference>
<feature type="binding site" evidence="6">
    <location>
        <position position="122"/>
    </location>
    <ligand>
        <name>Fe cation</name>
        <dbReference type="ChEBI" id="CHEBI:24875"/>
        <label>1</label>
    </ligand>
</feature>
<dbReference type="Pfam" id="PF00210">
    <property type="entry name" value="Ferritin"/>
    <property type="match status" value="1"/>
</dbReference>
<evidence type="ECO:0000256" key="4">
    <source>
        <dbReference type="ARBA" id="ARBA00023002"/>
    </source>
</evidence>